<keyword evidence="2" id="KW-1185">Reference proteome</keyword>
<evidence type="ECO:0000313" key="1">
    <source>
        <dbReference type="EMBL" id="GHD41334.1"/>
    </source>
</evidence>
<dbReference type="EMBL" id="BMZS01000001">
    <property type="protein sequence ID" value="GHD41334.1"/>
    <property type="molecule type" value="Genomic_DNA"/>
</dbReference>
<dbReference type="AlphaFoldDB" id="A0A918XNA0"/>
<name>A0A918XNA0_9PROT</name>
<comment type="caution">
    <text evidence="1">The sequence shown here is derived from an EMBL/GenBank/DDBJ whole genome shotgun (WGS) entry which is preliminary data.</text>
</comment>
<proteinExistence type="predicted"/>
<organism evidence="1 2">
    <name type="scientific">Thalassobaculum fulvum</name>
    <dbReference type="NCBI Taxonomy" id="1633335"/>
    <lineage>
        <taxon>Bacteria</taxon>
        <taxon>Pseudomonadati</taxon>
        <taxon>Pseudomonadota</taxon>
        <taxon>Alphaproteobacteria</taxon>
        <taxon>Rhodospirillales</taxon>
        <taxon>Thalassobaculaceae</taxon>
        <taxon>Thalassobaculum</taxon>
    </lineage>
</organism>
<reference evidence="1" key="1">
    <citation type="journal article" date="2014" name="Int. J. Syst. Evol. Microbiol.">
        <title>Complete genome sequence of Corynebacterium casei LMG S-19264T (=DSM 44701T), isolated from a smear-ripened cheese.</title>
        <authorList>
            <consortium name="US DOE Joint Genome Institute (JGI-PGF)"/>
            <person name="Walter F."/>
            <person name="Albersmeier A."/>
            <person name="Kalinowski J."/>
            <person name="Ruckert C."/>
        </authorList>
    </citation>
    <scope>NUCLEOTIDE SEQUENCE</scope>
    <source>
        <strain evidence="1">KCTC 42651</strain>
    </source>
</reference>
<evidence type="ECO:0000313" key="2">
    <source>
        <dbReference type="Proteomes" id="UP000630353"/>
    </source>
</evidence>
<accession>A0A918XNA0</accession>
<dbReference type="Proteomes" id="UP000630353">
    <property type="component" value="Unassembled WGS sequence"/>
</dbReference>
<gene>
    <name evidence="1" type="ORF">GCM10017083_05620</name>
</gene>
<reference evidence="1" key="2">
    <citation type="submission" date="2020-09" db="EMBL/GenBank/DDBJ databases">
        <authorList>
            <person name="Sun Q."/>
            <person name="Kim S."/>
        </authorList>
    </citation>
    <scope>NUCLEOTIDE SEQUENCE</scope>
    <source>
        <strain evidence="1">KCTC 42651</strain>
    </source>
</reference>
<protein>
    <submittedName>
        <fullName evidence="1">Uncharacterized protein</fullName>
    </submittedName>
</protein>
<sequence length="110" mass="11807">MRTAVAATPGAGDARKWTVNVYPLRRAYAFWLIRLYVEPGHPEPGPAAPRWAGDTVRRMVADQGGGGVHPDPVRVGVGQQPALDAQSRPLEPAAFADSTGETEVFLVCKE</sequence>